<comment type="caution">
    <text evidence="2">The sequence shown here is derived from an EMBL/GenBank/DDBJ whole genome shotgun (WGS) entry which is preliminary data.</text>
</comment>
<feature type="coiled-coil region" evidence="1">
    <location>
        <begin position="83"/>
        <end position="110"/>
    </location>
</feature>
<gene>
    <name evidence="2" type="ORF">V6256_10740</name>
</gene>
<evidence type="ECO:0000313" key="3">
    <source>
        <dbReference type="Proteomes" id="UP001369082"/>
    </source>
</evidence>
<evidence type="ECO:0000256" key="1">
    <source>
        <dbReference type="SAM" id="Coils"/>
    </source>
</evidence>
<dbReference type="EMBL" id="JBAKAZ010000039">
    <property type="protein sequence ID" value="MEL0630080.1"/>
    <property type="molecule type" value="Genomic_DNA"/>
</dbReference>
<evidence type="ECO:0008006" key="4">
    <source>
        <dbReference type="Google" id="ProtNLM"/>
    </source>
</evidence>
<proteinExistence type="predicted"/>
<dbReference type="RefSeq" id="WP_341598209.1">
    <property type="nucleotide sequence ID" value="NZ_JBAKAZ010000039.1"/>
</dbReference>
<protein>
    <recommendedName>
        <fullName evidence="4">KfrA N-terminal DNA-binding domain-containing protein</fullName>
    </recommendedName>
</protein>
<dbReference type="Proteomes" id="UP001369082">
    <property type="component" value="Unassembled WGS sequence"/>
</dbReference>
<reference evidence="2 3" key="1">
    <citation type="submission" date="2024-02" db="EMBL/GenBank/DDBJ databases">
        <title>Bacteria isolated from the canopy kelp, Nereocystis luetkeana.</title>
        <authorList>
            <person name="Pfister C.A."/>
            <person name="Younker I.T."/>
            <person name="Light S.H."/>
        </authorList>
    </citation>
    <scope>NUCLEOTIDE SEQUENCE [LARGE SCALE GENOMIC DNA]</scope>
    <source>
        <strain evidence="2 3">TI.1.05</strain>
    </source>
</reference>
<accession>A0ABU9GRX3</accession>
<sequence length="112" mass="12512">MDRIILIAQQLVKEGKTPNTSLIKARLPKNTPLPTIIQGLKMWQENPNKKIDTPTEPALTGASIERTTGSIDELIESRITELVAPLKKEIDELKKQIKVLQSEVIKTNTAED</sequence>
<name>A0ABU9GRX3_9GAMM</name>
<keyword evidence="3" id="KW-1185">Reference proteome</keyword>
<keyword evidence="1" id="KW-0175">Coiled coil</keyword>
<evidence type="ECO:0000313" key="2">
    <source>
        <dbReference type="EMBL" id="MEL0630080.1"/>
    </source>
</evidence>
<organism evidence="2 3">
    <name type="scientific">Psychromonas aquatilis</name>
    <dbReference type="NCBI Taxonomy" id="2005072"/>
    <lineage>
        <taxon>Bacteria</taxon>
        <taxon>Pseudomonadati</taxon>
        <taxon>Pseudomonadota</taxon>
        <taxon>Gammaproteobacteria</taxon>
        <taxon>Alteromonadales</taxon>
        <taxon>Psychromonadaceae</taxon>
        <taxon>Psychromonas</taxon>
    </lineage>
</organism>